<keyword evidence="7 9" id="KW-0573">Peptidoglycan synthesis</keyword>
<evidence type="ECO:0000256" key="7">
    <source>
        <dbReference type="ARBA" id="ARBA00022984"/>
    </source>
</evidence>
<feature type="active site" description="Nucleophile" evidence="9">
    <location>
        <position position="129"/>
    </location>
</feature>
<dbReference type="Gene3D" id="2.40.440.10">
    <property type="entry name" value="L,D-transpeptidase catalytic domain-like"/>
    <property type="match status" value="1"/>
</dbReference>
<evidence type="ECO:0000256" key="4">
    <source>
        <dbReference type="ARBA" id="ARBA00022679"/>
    </source>
</evidence>
<evidence type="ECO:0000256" key="1">
    <source>
        <dbReference type="ARBA" id="ARBA00004752"/>
    </source>
</evidence>
<dbReference type="EMBL" id="CP155571">
    <property type="protein sequence ID" value="XFO73075.1"/>
    <property type="molecule type" value="Genomic_DNA"/>
</dbReference>
<reference evidence="11" key="1">
    <citation type="submission" date="2024-05" db="EMBL/GenBank/DDBJ databases">
        <title>Isolation and characterization of Sporomusa carbonis sp. nov., a carboxydotrophic hydrogenogen in the genus of Sporomusa isolated from a charcoal burning pile.</title>
        <authorList>
            <person name="Boeer T."/>
            <person name="Rosenbaum F."/>
            <person name="Eysell L."/>
            <person name="Mueller V."/>
            <person name="Daniel R."/>
            <person name="Poehlein A."/>
        </authorList>
    </citation>
    <scope>NUCLEOTIDE SEQUENCE [LARGE SCALE GENOMIC DNA]</scope>
    <source>
        <strain evidence="11">DSM 3132</strain>
    </source>
</reference>
<dbReference type="Proteomes" id="UP000216052">
    <property type="component" value="Chromosome"/>
</dbReference>
<evidence type="ECO:0000256" key="2">
    <source>
        <dbReference type="ARBA" id="ARBA00005992"/>
    </source>
</evidence>
<dbReference type="PANTHER" id="PTHR30582:SF24">
    <property type="entry name" value="L,D-TRANSPEPTIDASE ERFK_SRFK-RELATED"/>
    <property type="match status" value="1"/>
</dbReference>
<feature type="active site" description="Proton donor/acceptor" evidence="9">
    <location>
        <position position="113"/>
    </location>
</feature>
<evidence type="ECO:0000313" key="11">
    <source>
        <dbReference type="EMBL" id="XFO73075.1"/>
    </source>
</evidence>
<keyword evidence="6 9" id="KW-0133">Cell shape</keyword>
<evidence type="ECO:0000256" key="9">
    <source>
        <dbReference type="PROSITE-ProRule" id="PRU01373"/>
    </source>
</evidence>
<evidence type="ECO:0000259" key="10">
    <source>
        <dbReference type="PROSITE" id="PS52029"/>
    </source>
</evidence>
<accession>A0ABZ3J4R6</accession>
<evidence type="ECO:0000256" key="3">
    <source>
        <dbReference type="ARBA" id="ARBA00022676"/>
    </source>
</evidence>
<evidence type="ECO:0000313" key="12">
    <source>
        <dbReference type="Proteomes" id="UP000216052"/>
    </source>
</evidence>
<organism evidence="11 12">
    <name type="scientific">Sporomusa acidovorans (strain ATCC 49682 / DSM 3132 / Mol)</name>
    <dbReference type="NCBI Taxonomy" id="1123286"/>
    <lineage>
        <taxon>Bacteria</taxon>
        <taxon>Bacillati</taxon>
        <taxon>Bacillota</taxon>
        <taxon>Negativicutes</taxon>
        <taxon>Selenomonadales</taxon>
        <taxon>Sporomusaceae</taxon>
        <taxon>Sporomusa</taxon>
    </lineage>
</organism>
<sequence length="404" mass="45082">MLLRFILWFYVLICLAGFSGYVTKAAAIAGPSITVNLPSRTIELFVDDTLLKEFPIAIGKPSTPTPLGKYSVLVKEINPDWYPPDQPGRMVPSGPDNPLGYRWLGIYNNYGIHGTNAPDSIGSAVSNGCIRMYEADVEELFDLVNYGTPVKITYDRIKVRTNARGQVVLSVYPDIYGYGSIDVQDIRNKLNGYHLNGLVNDEMLRKMIDNPSDDQFVIAKQFKIKVSGKLTSVRGLVLEDVPYVPAYATAELFNRQINWDEKNKTVQYAANKVPGIVISDVVYITVNNLRALFGCEPSWNAGESTLVFARTGVFLNGKAINIELNKVEGMLAMPAIPLAKALGRKVSWDQDKQILTTTDKENKVNIPVSLVDSVPYIKITNINQYFGVYVYWNEEAKTIELTYP</sequence>
<comment type="similarity">
    <text evidence="2">Belongs to the YkuD family.</text>
</comment>
<keyword evidence="5" id="KW-0378">Hydrolase</keyword>
<keyword evidence="8 9" id="KW-0961">Cell wall biogenesis/degradation</keyword>
<evidence type="ECO:0000256" key="5">
    <source>
        <dbReference type="ARBA" id="ARBA00022801"/>
    </source>
</evidence>
<dbReference type="InterPro" id="IPR036582">
    <property type="entry name" value="Mao_N_sf"/>
</dbReference>
<evidence type="ECO:0000256" key="6">
    <source>
        <dbReference type="ARBA" id="ARBA00022960"/>
    </source>
</evidence>
<dbReference type="PANTHER" id="PTHR30582">
    <property type="entry name" value="L,D-TRANSPEPTIDASE"/>
    <property type="match status" value="1"/>
</dbReference>
<dbReference type="CDD" id="cd16913">
    <property type="entry name" value="YkuD_like"/>
    <property type="match status" value="1"/>
</dbReference>
<dbReference type="Pfam" id="PF03734">
    <property type="entry name" value="YkuD"/>
    <property type="match status" value="1"/>
</dbReference>
<dbReference type="InterPro" id="IPR038063">
    <property type="entry name" value="Transpep_catalytic_dom"/>
</dbReference>
<gene>
    <name evidence="11" type="ORF">SPACI_031480</name>
</gene>
<comment type="pathway">
    <text evidence="1 9">Cell wall biogenesis; peptidoglycan biosynthesis.</text>
</comment>
<dbReference type="SUPFAM" id="SSF55383">
    <property type="entry name" value="Copper amine oxidase, domain N"/>
    <property type="match status" value="2"/>
</dbReference>
<dbReference type="PROSITE" id="PS52029">
    <property type="entry name" value="LD_TPASE"/>
    <property type="match status" value="1"/>
</dbReference>
<dbReference type="InterPro" id="IPR050979">
    <property type="entry name" value="LD-transpeptidase"/>
</dbReference>
<dbReference type="InterPro" id="IPR005490">
    <property type="entry name" value="LD_TPept_cat_dom"/>
</dbReference>
<evidence type="ECO:0000256" key="8">
    <source>
        <dbReference type="ARBA" id="ARBA00023316"/>
    </source>
</evidence>
<keyword evidence="3" id="KW-0328">Glycosyltransferase</keyword>
<keyword evidence="4" id="KW-0808">Transferase</keyword>
<proteinExistence type="inferred from homology"/>
<keyword evidence="12" id="KW-1185">Reference proteome</keyword>
<feature type="domain" description="L,D-TPase catalytic" evidence="10">
    <location>
        <begin position="31"/>
        <end position="153"/>
    </location>
</feature>
<protein>
    <recommendedName>
        <fullName evidence="10">L,D-TPase catalytic domain-containing protein</fullName>
    </recommendedName>
</protein>
<name>A0ABZ3J4R6_SPOA4</name>
<dbReference type="SUPFAM" id="SSF141523">
    <property type="entry name" value="L,D-transpeptidase catalytic domain-like"/>
    <property type="match status" value="1"/>
</dbReference>